<evidence type="ECO:0000313" key="2">
    <source>
        <dbReference type="EMBL" id="KAF5586076.1"/>
    </source>
</evidence>
<dbReference type="AlphaFoldDB" id="A0A8H5L8F3"/>
<dbReference type="Proteomes" id="UP000546213">
    <property type="component" value="Unassembled WGS sequence"/>
</dbReference>
<sequence>MILLLFIWAVLASAQLPVPNLGPELSENINFKKTLFIECNNFIQTCAPTISSCASVICRQCTGLGQKALNACCASESEPAACLGSALQMPNSAEASATTSEAGPTSSLSSQAAVSTTTAEAPLVTKAPSGNAACASVSKSLSICNSLSPGVISSSFLFQAPCLCYNAKYKFDPSIYDEPFSNCLAYYSTASPSFYASLAASSISSKPCASIGDVVKSCSEAGSCTPVETGTRSDRSITSGSSDHGSTSTLVPLTTTTSTKNAGQMVSSGDASIIGVILAWILYLF</sequence>
<evidence type="ECO:0000313" key="3">
    <source>
        <dbReference type="Proteomes" id="UP000546213"/>
    </source>
</evidence>
<reference evidence="2 3" key="1">
    <citation type="submission" date="2020-05" db="EMBL/GenBank/DDBJ databases">
        <title>Identification and distribution of gene clusters putatively required for synthesis of sphingolipid metabolism inhibitors in phylogenetically diverse species of the filamentous fungus Fusarium.</title>
        <authorList>
            <person name="Kim H.-S."/>
            <person name="Busman M."/>
            <person name="Brown D.W."/>
            <person name="Divon H."/>
            <person name="Uhlig S."/>
            <person name="Proctor R.H."/>
        </authorList>
    </citation>
    <scope>NUCLEOTIDE SEQUENCE [LARGE SCALE GENOMIC DNA]</scope>
    <source>
        <strain evidence="2 3">NRRL 36939</strain>
    </source>
</reference>
<proteinExistence type="predicted"/>
<gene>
    <name evidence="2" type="ORF">FPCIR_8096</name>
</gene>
<organism evidence="2 3">
    <name type="scientific">Fusarium pseudocircinatum</name>
    <dbReference type="NCBI Taxonomy" id="56676"/>
    <lineage>
        <taxon>Eukaryota</taxon>
        <taxon>Fungi</taxon>
        <taxon>Dikarya</taxon>
        <taxon>Ascomycota</taxon>
        <taxon>Pezizomycotina</taxon>
        <taxon>Sordariomycetes</taxon>
        <taxon>Hypocreomycetidae</taxon>
        <taxon>Hypocreales</taxon>
        <taxon>Nectriaceae</taxon>
        <taxon>Fusarium</taxon>
        <taxon>Fusarium fujikuroi species complex</taxon>
    </lineage>
</organism>
<dbReference type="EMBL" id="JAAOAS010000199">
    <property type="protein sequence ID" value="KAF5586076.1"/>
    <property type="molecule type" value="Genomic_DNA"/>
</dbReference>
<dbReference type="OrthoDB" id="5075895at2759"/>
<comment type="caution">
    <text evidence="2">The sequence shown here is derived from an EMBL/GenBank/DDBJ whole genome shotgun (WGS) entry which is preliminary data.</text>
</comment>
<accession>A0A8H5L8F3</accession>
<keyword evidence="3" id="KW-1185">Reference proteome</keyword>
<evidence type="ECO:0000256" key="1">
    <source>
        <dbReference type="SAM" id="MobiDB-lite"/>
    </source>
</evidence>
<feature type="compositionally biased region" description="Low complexity" evidence="1">
    <location>
        <begin position="236"/>
        <end position="251"/>
    </location>
</feature>
<feature type="region of interest" description="Disordered" evidence="1">
    <location>
        <begin position="225"/>
        <end position="251"/>
    </location>
</feature>
<protein>
    <submittedName>
        <fullName evidence="2">Uncharacterized protein</fullName>
    </submittedName>
</protein>
<name>A0A8H5L8F3_9HYPO</name>